<protein>
    <recommendedName>
        <fullName evidence="3">Short-chain dehydrogenase</fullName>
    </recommendedName>
</protein>
<sequence>MTDFTPLQSNLTPTPVFHLDRNAPAADLHGGAVQRIKASRDLMHSLNCLSLKGVSERDLSHFVNAAHLLLQDGCDALDALQWRFDG</sequence>
<dbReference type="PATRIC" id="fig|587753.10.peg.5426"/>
<evidence type="ECO:0008006" key="3">
    <source>
        <dbReference type="Google" id="ProtNLM"/>
    </source>
</evidence>
<dbReference type="AlphaFoldDB" id="A0A0D5Y784"/>
<dbReference type="EMBL" id="CP011110">
    <property type="protein sequence ID" value="AKA26879.1"/>
    <property type="molecule type" value="Genomic_DNA"/>
</dbReference>
<dbReference type="KEGG" id="pcz:PCL1606_54340"/>
<accession>A0A0D5Y784</accession>
<dbReference type="Proteomes" id="UP000032748">
    <property type="component" value="Chromosome"/>
</dbReference>
<proteinExistence type="predicted"/>
<gene>
    <name evidence="1" type="ORF">PCL1606_54340</name>
</gene>
<evidence type="ECO:0000313" key="2">
    <source>
        <dbReference type="Proteomes" id="UP000032748"/>
    </source>
</evidence>
<name>A0A0D5Y784_9PSED</name>
<dbReference type="RefSeq" id="WP_044460957.1">
    <property type="nucleotide sequence ID" value="NZ_CP011110.1"/>
</dbReference>
<evidence type="ECO:0000313" key="1">
    <source>
        <dbReference type="EMBL" id="AKA26879.1"/>
    </source>
</evidence>
<reference evidence="1 2" key="1">
    <citation type="journal article" date="2015" name="Mol. Plant Microbe Interact.">
        <title>Comparative Genomic Analysis of Pseudomonas chlororaphis PCL1606 Reveals New Insight into Antifungal Compounds Involved in Biocontrol.</title>
        <authorList>
            <person name="Calderon C.E."/>
            <person name="Ramos C."/>
            <person name="de Vicente A."/>
            <person name="Cazorla F.M."/>
        </authorList>
    </citation>
    <scope>NUCLEOTIDE SEQUENCE [LARGE SCALE GENOMIC DNA]</scope>
    <source>
        <strain evidence="1 2">PCL1606</strain>
    </source>
</reference>
<dbReference type="OrthoDB" id="6909516at2"/>
<organism evidence="1 2">
    <name type="scientific">Pseudomonas chlororaphis</name>
    <dbReference type="NCBI Taxonomy" id="587753"/>
    <lineage>
        <taxon>Bacteria</taxon>
        <taxon>Pseudomonadati</taxon>
        <taxon>Pseudomonadota</taxon>
        <taxon>Gammaproteobacteria</taxon>
        <taxon>Pseudomonadales</taxon>
        <taxon>Pseudomonadaceae</taxon>
        <taxon>Pseudomonas</taxon>
    </lineage>
</organism>